<protein>
    <submittedName>
        <fullName evidence="1">Uncharacterized protein</fullName>
    </submittedName>
</protein>
<evidence type="ECO:0000313" key="1">
    <source>
        <dbReference type="EMBL" id="QIN54594.1"/>
    </source>
</evidence>
<gene>
    <name evidence="1" type="primary">ck469</name>
</gene>
<organism evidence="1 2">
    <name type="scientific">Cedratvirus kamchatka</name>
    <dbReference type="NCBI Taxonomy" id="2716914"/>
    <lineage>
        <taxon>Viruses</taxon>
        <taxon>Pithoviruses</taxon>
        <taxon>Orthocedratvirinae</taxon>
        <taxon>Alphacedratvirus</taxon>
        <taxon>Alphacedratvirus rossiense</taxon>
    </lineage>
</organism>
<name>A0A6G8MZD9_9VIRU</name>
<dbReference type="EMBL" id="MN873693">
    <property type="protein sequence ID" value="QIN54594.1"/>
    <property type="molecule type" value="Genomic_DNA"/>
</dbReference>
<keyword evidence="2" id="KW-1185">Reference proteome</keyword>
<evidence type="ECO:0000313" key="2">
    <source>
        <dbReference type="Proteomes" id="UP001224087"/>
    </source>
</evidence>
<dbReference type="Proteomes" id="UP001224087">
    <property type="component" value="Segment"/>
</dbReference>
<sequence length="91" mass="10911">MFEWRCLVNHEYALERGVLHPFLLWLPLLTRERTKITFSTLVTFANKRERERLVPSVPFSTLVTFANKREKAKITFSTLVTFANKRERKQR</sequence>
<accession>A0A6G8MZD9</accession>
<proteinExistence type="predicted"/>
<reference evidence="1" key="1">
    <citation type="submission" date="2019-12" db="EMBL/GenBank/DDBJ databases">
        <title>The DNA Methylation Landscape of Giant Viruses.</title>
        <authorList>
            <person name="Jeudy S."/>
            <person name="Rigou S."/>
            <person name="Alempic J.-M."/>
            <person name="Claverie J.-M."/>
            <person name="Abergel C."/>
            <person name="Legendre M."/>
        </authorList>
    </citation>
    <scope>NUCLEOTIDE SEQUENCE</scope>
    <source>
        <strain evidence="1">P4</strain>
    </source>
</reference>